<dbReference type="PANTHER" id="PTHR46599:SF6">
    <property type="entry name" value="DUAL SPECIFICITY PHOSPHATASE 26"/>
    <property type="match status" value="1"/>
</dbReference>
<proteinExistence type="predicted"/>
<comment type="caution">
    <text evidence="2">The sequence shown here is derived from an EMBL/GenBank/DDBJ whole genome shotgun (WGS) entry which is preliminary data.</text>
</comment>
<accession>A0AAV8Y3U6</accession>
<feature type="domain" description="PiggyBac transposable element-derived protein" evidence="1">
    <location>
        <begin position="120"/>
        <end position="188"/>
    </location>
</feature>
<reference evidence="2" key="1">
    <citation type="journal article" date="2023" name="Insect Mol. Biol.">
        <title>Genome sequencing provides insights into the evolution of gene families encoding plant cell wall-degrading enzymes in longhorned beetles.</title>
        <authorList>
            <person name="Shin N.R."/>
            <person name="Okamura Y."/>
            <person name="Kirsch R."/>
            <person name="Pauchet Y."/>
        </authorList>
    </citation>
    <scope>NUCLEOTIDE SEQUENCE</scope>
    <source>
        <strain evidence="2">RBIC_L_NR</strain>
    </source>
</reference>
<sequence>MTSWEEEQERLQRLMDEPTDFECEPDVEDDNVSFTEDSVETIEENTDSEREFSNNELDEIAQEAEIQQRTHRVAIFEGKEGTKCYKHSIKQDHVKTRSINIVSHLPGPKGETRHARKCLEIWQYIFTDVMLEKIINYTNVFIRGKSYDTKQYSTYRTTDIIEVKALFGLLYISAAQKSSRQKDLFCTDVCRVCEPLRGSHRNVTMDNFFTSVQALNKLRNEYQPTVIDTLRKNKPQIPTELCVRRPEKTSMFAFQATCTIMSYIPKTNRNVFLLSSMYFNDNIDAETGKPEIITDYNKIKGRVDTLDKMCEADNCARGTSRWPMVIFYELLNIAGVNSYIIYKINNNTKLVRRKFLEKLGHELLEEHITRRSENQHLPRQIRINQGNFGQKRLRKKPKSN</sequence>
<feature type="domain" description="PiggyBac transposable element-derived protein" evidence="1">
    <location>
        <begin position="189"/>
        <end position="339"/>
    </location>
</feature>
<dbReference type="AlphaFoldDB" id="A0AAV8Y3U6"/>
<evidence type="ECO:0000313" key="3">
    <source>
        <dbReference type="Proteomes" id="UP001162156"/>
    </source>
</evidence>
<keyword evidence="3" id="KW-1185">Reference proteome</keyword>
<evidence type="ECO:0000259" key="1">
    <source>
        <dbReference type="Pfam" id="PF13843"/>
    </source>
</evidence>
<name>A0AAV8Y3U6_9CUCU</name>
<organism evidence="2 3">
    <name type="scientific">Rhamnusium bicolor</name>
    <dbReference type="NCBI Taxonomy" id="1586634"/>
    <lineage>
        <taxon>Eukaryota</taxon>
        <taxon>Metazoa</taxon>
        <taxon>Ecdysozoa</taxon>
        <taxon>Arthropoda</taxon>
        <taxon>Hexapoda</taxon>
        <taxon>Insecta</taxon>
        <taxon>Pterygota</taxon>
        <taxon>Neoptera</taxon>
        <taxon>Endopterygota</taxon>
        <taxon>Coleoptera</taxon>
        <taxon>Polyphaga</taxon>
        <taxon>Cucujiformia</taxon>
        <taxon>Chrysomeloidea</taxon>
        <taxon>Cerambycidae</taxon>
        <taxon>Lepturinae</taxon>
        <taxon>Rhagiini</taxon>
        <taxon>Rhamnusium</taxon>
    </lineage>
</organism>
<dbReference type="Proteomes" id="UP001162156">
    <property type="component" value="Unassembled WGS sequence"/>
</dbReference>
<dbReference type="PANTHER" id="PTHR46599">
    <property type="entry name" value="PIGGYBAC TRANSPOSABLE ELEMENT-DERIVED PROTEIN 4"/>
    <property type="match status" value="1"/>
</dbReference>
<gene>
    <name evidence="2" type="ORF">NQ314_009059</name>
</gene>
<dbReference type="InterPro" id="IPR029526">
    <property type="entry name" value="PGBD"/>
</dbReference>
<evidence type="ECO:0000313" key="2">
    <source>
        <dbReference type="EMBL" id="KAJ8945769.1"/>
    </source>
</evidence>
<protein>
    <recommendedName>
        <fullName evidence="1">PiggyBac transposable element-derived protein domain-containing protein</fullName>
    </recommendedName>
</protein>
<dbReference type="EMBL" id="JANEYF010002497">
    <property type="protein sequence ID" value="KAJ8945769.1"/>
    <property type="molecule type" value="Genomic_DNA"/>
</dbReference>
<dbReference type="Pfam" id="PF13843">
    <property type="entry name" value="DDE_Tnp_1_7"/>
    <property type="match status" value="2"/>
</dbReference>